<protein>
    <submittedName>
        <fullName evidence="1">Uncharacterized protein</fullName>
    </submittedName>
</protein>
<sequence length="14" mass="1676">MFLQLLLEREVGMP</sequence>
<proteinExistence type="predicted"/>
<evidence type="ECO:0000313" key="1">
    <source>
        <dbReference type="EMBL" id="CDW46895.1"/>
    </source>
</evidence>
<name>A0A0K2V9B5_LEPSM</name>
<dbReference type="EMBL" id="HACA01029534">
    <property type="protein sequence ID" value="CDW46895.1"/>
    <property type="molecule type" value="Transcribed_RNA"/>
</dbReference>
<reference evidence="1" key="1">
    <citation type="submission" date="2014-05" db="EMBL/GenBank/DDBJ databases">
        <authorList>
            <person name="Chronopoulou M."/>
        </authorList>
    </citation>
    <scope>NUCLEOTIDE SEQUENCE</scope>
    <source>
        <tissue evidence="1">Whole organism</tissue>
    </source>
</reference>
<organism evidence="1">
    <name type="scientific">Lepeophtheirus salmonis</name>
    <name type="common">Salmon louse</name>
    <name type="synonym">Caligus salmonis</name>
    <dbReference type="NCBI Taxonomy" id="72036"/>
    <lineage>
        <taxon>Eukaryota</taxon>
        <taxon>Metazoa</taxon>
        <taxon>Ecdysozoa</taxon>
        <taxon>Arthropoda</taxon>
        <taxon>Crustacea</taxon>
        <taxon>Multicrustacea</taxon>
        <taxon>Hexanauplia</taxon>
        <taxon>Copepoda</taxon>
        <taxon>Siphonostomatoida</taxon>
        <taxon>Caligidae</taxon>
        <taxon>Lepeophtheirus</taxon>
    </lineage>
</organism>
<accession>A0A0K2V9B5</accession>